<comment type="caution">
    <text evidence="2">The sequence shown here is derived from an EMBL/GenBank/DDBJ whole genome shotgun (WGS) entry which is preliminary data.</text>
</comment>
<keyword evidence="3" id="KW-1185">Reference proteome</keyword>
<feature type="compositionally biased region" description="Low complexity" evidence="1">
    <location>
        <begin position="57"/>
        <end position="69"/>
    </location>
</feature>
<feature type="region of interest" description="Disordered" evidence="1">
    <location>
        <begin position="105"/>
        <end position="134"/>
    </location>
</feature>
<evidence type="ECO:0000256" key="1">
    <source>
        <dbReference type="SAM" id="MobiDB-lite"/>
    </source>
</evidence>
<proteinExistence type="predicted"/>
<organism evidence="2 3">
    <name type="scientific">Methylobacterium iners</name>
    <dbReference type="NCBI Taxonomy" id="418707"/>
    <lineage>
        <taxon>Bacteria</taxon>
        <taxon>Pseudomonadati</taxon>
        <taxon>Pseudomonadota</taxon>
        <taxon>Alphaproteobacteria</taxon>
        <taxon>Hyphomicrobiales</taxon>
        <taxon>Methylobacteriaceae</taxon>
        <taxon>Methylobacterium</taxon>
    </lineage>
</organism>
<protein>
    <submittedName>
        <fullName evidence="2">Uncharacterized protein</fullName>
    </submittedName>
</protein>
<name>A0ABQ4RZ53_9HYPH</name>
<reference evidence="2" key="1">
    <citation type="journal article" date="2021" name="Front. Microbiol.">
        <title>Comprehensive Comparative Genomics and Phenotyping of Methylobacterium Species.</title>
        <authorList>
            <person name="Alessa O."/>
            <person name="Ogura Y."/>
            <person name="Fujitani Y."/>
            <person name="Takami H."/>
            <person name="Hayashi T."/>
            <person name="Sahin N."/>
            <person name="Tani A."/>
        </authorList>
    </citation>
    <scope>NUCLEOTIDE SEQUENCE</scope>
    <source>
        <strain evidence="2">DSM 19015</strain>
    </source>
</reference>
<sequence length="156" mass="17010">MTPDGFDRDRFAKCQALAVGGATPGERQAGRAAAARVAANAGLTVEEAERLVGGGSQASARRGSSSPEPETSRPSRETYTWQKPKSEPEPITVAEILAQKAADLARRKKAAARRQRDDRALHAEEEKAKAVLREQQAVRDREWAEARLRRDGEPLP</sequence>
<reference evidence="2" key="2">
    <citation type="submission" date="2021-08" db="EMBL/GenBank/DDBJ databases">
        <authorList>
            <person name="Tani A."/>
            <person name="Ola A."/>
            <person name="Ogura Y."/>
            <person name="Katsura K."/>
            <person name="Hayashi T."/>
        </authorList>
    </citation>
    <scope>NUCLEOTIDE SEQUENCE</scope>
    <source>
        <strain evidence="2">DSM 19015</strain>
    </source>
</reference>
<dbReference type="EMBL" id="BPQP01000055">
    <property type="protein sequence ID" value="GJD96128.1"/>
    <property type="molecule type" value="Genomic_DNA"/>
</dbReference>
<accession>A0ABQ4RZ53</accession>
<feature type="compositionally biased region" description="Basic and acidic residues" evidence="1">
    <location>
        <begin position="114"/>
        <end position="134"/>
    </location>
</feature>
<gene>
    <name evidence="2" type="ORF">OCOJLMKI_3346</name>
</gene>
<feature type="region of interest" description="Disordered" evidence="1">
    <location>
        <begin position="48"/>
        <end position="90"/>
    </location>
</feature>
<evidence type="ECO:0000313" key="2">
    <source>
        <dbReference type="EMBL" id="GJD96128.1"/>
    </source>
</evidence>
<dbReference type="Proteomes" id="UP001055125">
    <property type="component" value="Unassembled WGS sequence"/>
</dbReference>
<evidence type="ECO:0000313" key="3">
    <source>
        <dbReference type="Proteomes" id="UP001055125"/>
    </source>
</evidence>
<dbReference type="RefSeq" id="WP_238245247.1">
    <property type="nucleotide sequence ID" value="NZ_BPQP01000055.1"/>
</dbReference>